<evidence type="ECO:0000256" key="1">
    <source>
        <dbReference type="SAM" id="MobiDB-lite"/>
    </source>
</evidence>
<dbReference type="Proteomes" id="UP000237481">
    <property type="component" value="Unassembled WGS sequence"/>
</dbReference>
<name>A0A2S4KY51_9HYPO</name>
<feature type="compositionally biased region" description="Polar residues" evidence="1">
    <location>
        <begin position="371"/>
        <end position="380"/>
    </location>
</feature>
<feature type="compositionally biased region" description="Polar residues" evidence="1">
    <location>
        <begin position="301"/>
        <end position="310"/>
    </location>
</feature>
<dbReference type="AlphaFoldDB" id="A0A2S4KY51"/>
<dbReference type="EMBL" id="PKSG01000469">
    <property type="protein sequence ID" value="POR35102.1"/>
    <property type="molecule type" value="Genomic_DNA"/>
</dbReference>
<reference evidence="2 3" key="1">
    <citation type="submission" date="2018-01" db="EMBL/GenBank/DDBJ databases">
        <title>Harnessing the power of phylogenomics to disentangle the directionality and signatures of interkingdom host jumping in the parasitic fungal genus Tolypocladium.</title>
        <authorList>
            <person name="Quandt C.A."/>
            <person name="Patterson W."/>
            <person name="Spatafora J.W."/>
        </authorList>
    </citation>
    <scope>NUCLEOTIDE SEQUENCE [LARGE SCALE GENOMIC DNA]</scope>
    <source>
        <strain evidence="2 3">NRBC 100945</strain>
    </source>
</reference>
<feature type="compositionally biased region" description="Acidic residues" evidence="1">
    <location>
        <begin position="288"/>
        <end position="297"/>
    </location>
</feature>
<evidence type="ECO:0000313" key="2">
    <source>
        <dbReference type="EMBL" id="POR35102.1"/>
    </source>
</evidence>
<organism evidence="2 3">
    <name type="scientific">Tolypocladium paradoxum</name>
    <dbReference type="NCBI Taxonomy" id="94208"/>
    <lineage>
        <taxon>Eukaryota</taxon>
        <taxon>Fungi</taxon>
        <taxon>Dikarya</taxon>
        <taxon>Ascomycota</taxon>
        <taxon>Pezizomycotina</taxon>
        <taxon>Sordariomycetes</taxon>
        <taxon>Hypocreomycetidae</taxon>
        <taxon>Hypocreales</taxon>
        <taxon>Ophiocordycipitaceae</taxon>
        <taxon>Tolypocladium</taxon>
    </lineage>
</organism>
<accession>A0A2S4KY51</accession>
<comment type="caution">
    <text evidence="2">The sequence shown here is derived from an EMBL/GenBank/DDBJ whole genome shotgun (WGS) entry which is preliminary data.</text>
</comment>
<protein>
    <submittedName>
        <fullName evidence="2">Uncharacterized protein</fullName>
    </submittedName>
</protein>
<proteinExistence type="predicted"/>
<dbReference type="OrthoDB" id="4776522at2759"/>
<gene>
    <name evidence="2" type="ORF">TPAR_04693</name>
</gene>
<evidence type="ECO:0000313" key="3">
    <source>
        <dbReference type="Proteomes" id="UP000237481"/>
    </source>
</evidence>
<feature type="compositionally biased region" description="Polar residues" evidence="1">
    <location>
        <begin position="250"/>
        <end position="263"/>
    </location>
</feature>
<feature type="region of interest" description="Disordered" evidence="1">
    <location>
        <begin position="436"/>
        <end position="462"/>
    </location>
</feature>
<feature type="region of interest" description="Disordered" evidence="1">
    <location>
        <begin position="241"/>
        <end position="391"/>
    </location>
</feature>
<sequence length="490" mass="52989">MSSRGITSLHRRCIFEPQCTHLTMTRIYDPALLCMACHQPGPNGWIYACTQDREDLIEHAICKGEMASFDVLGVHLSRELVMRKGSPAAREDKLSFFQETTQKRMSNYRPDQVATLLRQRQNVHTTIQLQRLRNDSTEIINSHAFSTGFEGAPGPSDFKKPWVCNIREECQYRVCPRCRPASADRAFLSLNAVANGEVPPTAATGFGFHIMGERPIVDADIIKNLESRSFEAVRNARSASGKLTKALTPLQPSQPSPVTSTDRNSSRSRESIKQLLSSPMAVARVADSDFDDVDDDASLSQKPTPESDTPGSLKHSPRCVNLGAYADPNSNAGLGPVSRLPWTPPPSRGPNDEDTPSMDQVATMAADLSVPTDTNSSSASDYPEAAGHGPTAAQGLISALPRHETRHPLQLVKENNAIHPQGMESVTGTIRGQANESEDLEAADTPSPSPLKTVPGGTGKFTSSPVKLGHGVAVLEESVELGVPDVITQV</sequence>
<dbReference type="STRING" id="94208.A0A2S4KY51"/>
<keyword evidence="3" id="KW-1185">Reference proteome</keyword>